<evidence type="ECO:0000256" key="1">
    <source>
        <dbReference type="ARBA" id="ARBA00004383"/>
    </source>
</evidence>
<reference evidence="13 14" key="2">
    <citation type="journal article" date="2011" name="Stand. Genomic Sci.">
        <title>Complete genome sequence of Leadbetterella byssophila type strain (4M15).</title>
        <authorList>
            <person name="Abt B."/>
            <person name="Teshima H."/>
            <person name="Lucas S."/>
            <person name="Lapidus A."/>
            <person name="Del Rio T.G."/>
            <person name="Nolan M."/>
            <person name="Tice H."/>
            <person name="Cheng J.F."/>
            <person name="Pitluck S."/>
            <person name="Liolios K."/>
            <person name="Pagani I."/>
            <person name="Ivanova N."/>
            <person name="Mavromatis K."/>
            <person name="Pati A."/>
            <person name="Tapia R."/>
            <person name="Han C."/>
            <person name="Goodwin L."/>
            <person name="Chen A."/>
            <person name="Palaniappan K."/>
            <person name="Land M."/>
            <person name="Hauser L."/>
            <person name="Chang Y.J."/>
            <person name="Jeffries C.D."/>
            <person name="Rohde M."/>
            <person name="Goker M."/>
            <person name="Tindall B.J."/>
            <person name="Detter J.C."/>
            <person name="Woyke T."/>
            <person name="Bristow J."/>
            <person name="Eisen J.A."/>
            <person name="Markowitz V."/>
            <person name="Hugenholtz P."/>
            <person name="Klenk H.P."/>
            <person name="Kyrpides N.C."/>
        </authorList>
    </citation>
    <scope>NUCLEOTIDE SEQUENCE [LARGE SCALE GENOMIC DNA]</scope>
    <source>
        <strain evidence="14">DSM 17132 / JCM 16389 / KACC 11308 / NBRC 106382 / 4M15</strain>
    </source>
</reference>
<evidence type="ECO:0000256" key="8">
    <source>
        <dbReference type="ARBA" id="ARBA00022989"/>
    </source>
</evidence>
<dbReference type="RefSeq" id="WP_013409902.1">
    <property type="nucleotide sequence ID" value="NC_014655.1"/>
</dbReference>
<evidence type="ECO:0000256" key="4">
    <source>
        <dbReference type="ARBA" id="ARBA00022475"/>
    </source>
</evidence>
<dbReference type="GO" id="GO:0015891">
    <property type="term" value="P:siderophore transport"/>
    <property type="evidence" value="ECO:0007669"/>
    <property type="project" value="InterPro"/>
</dbReference>
<keyword evidence="3" id="KW-0813">Transport</keyword>
<dbReference type="GO" id="GO:0055085">
    <property type="term" value="P:transmembrane transport"/>
    <property type="evidence" value="ECO:0007669"/>
    <property type="project" value="InterPro"/>
</dbReference>
<dbReference type="GO" id="GO:0015031">
    <property type="term" value="P:protein transport"/>
    <property type="evidence" value="ECO:0007669"/>
    <property type="project" value="UniProtKB-KW"/>
</dbReference>
<dbReference type="SUPFAM" id="SSF74653">
    <property type="entry name" value="TolA/TonB C-terminal domain"/>
    <property type="match status" value="1"/>
</dbReference>
<reference key="1">
    <citation type="submission" date="2010-11" db="EMBL/GenBank/DDBJ databases">
        <title>The complete genome of Leadbetterella byssophila DSM 17132.</title>
        <authorList>
            <consortium name="US DOE Joint Genome Institute (JGI-PGF)"/>
            <person name="Lucas S."/>
            <person name="Copeland A."/>
            <person name="Lapidus A."/>
            <person name="Glavina del Rio T."/>
            <person name="Dalin E."/>
            <person name="Tice H."/>
            <person name="Bruce D."/>
            <person name="Goodwin L."/>
            <person name="Pitluck S."/>
            <person name="Kyrpides N."/>
            <person name="Mavromatis K."/>
            <person name="Ivanova N."/>
            <person name="Teshima H."/>
            <person name="Brettin T."/>
            <person name="Detter J.C."/>
            <person name="Han C."/>
            <person name="Tapia R."/>
            <person name="Land M."/>
            <person name="Hauser L."/>
            <person name="Markowitz V."/>
            <person name="Cheng J.-F."/>
            <person name="Hugenholtz P."/>
            <person name="Woyke T."/>
            <person name="Wu D."/>
            <person name="Tindall B."/>
            <person name="Pomrenke H.G."/>
            <person name="Brambilla E."/>
            <person name="Klenk H.-P."/>
            <person name="Eisen J.A."/>
        </authorList>
    </citation>
    <scope>NUCLEOTIDE SEQUENCE [LARGE SCALE GENOMIC DNA]</scope>
    <source>
        <strain>DSM 17132</strain>
    </source>
</reference>
<keyword evidence="14" id="KW-1185">Reference proteome</keyword>
<evidence type="ECO:0000313" key="14">
    <source>
        <dbReference type="Proteomes" id="UP000007435"/>
    </source>
</evidence>
<dbReference type="PANTHER" id="PTHR33446:SF2">
    <property type="entry name" value="PROTEIN TONB"/>
    <property type="match status" value="1"/>
</dbReference>
<evidence type="ECO:0000259" key="12">
    <source>
        <dbReference type="PROSITE" id="PS52015"/>
    </source>
</evidence>
<evidence type="ECO:0000256" key="5">
    <source>
        <dbReference type="ARBA" id="ARBA00022519"/>
    </source>
</evidence>
<evidence type="ECO:0000256" key="7">
    <source>
        <dbReference type="ARBA" id="ARBA00022927"/>
    </source>
</evidence>
<comment type="similarity">
    <text evidence="2">Belongs to the TonB family.</text>
</comment>
<dbReference type="NCBIfam" id="TIGR01352">
    <property type="entry name" value="tonB_Cterm"/>
    <property type="match status" value="1"/>
</dbReference>
<keyword evidence="5" id="KW-0997">Cell inner membrane</keyword>
<feature type="transmembrane region" description="Helical" evidence="11">
    <location>
        <begin position="35"/>
        <end position="53"/>
    </location>
</feature>
<evidence type="ECO:0000256" key="3">
    <source>
        <dbReference type="ARBA" id="ARBA00022448"/>
    </source>
</evidence>
<protein>
    <submittedName>
        <fullName evidence="13">Outer membrane transport energization protein TonB</fullName>
    </submittedName>
</protein>
<evidence type="ECO:0000313" key="13">
    <source>
        <dbReference type="EMBL" id="ADQ18875.1"/>
    </source>
</evidence>
<keyword evidence="9 11" id="KW-0472">Membrane</keyword>
<dbReference type="GO" id="GO:0030288">
    <property type="term" value="C:outer membrane-bounded periplasmic space"/>
    <property type="evidence" value="ECO:0007669"/>
    <property type="project" value="InterPro"/>
</dbReference>
<dbReference type="OrthoDB" id="9812355at2"/>
<feature type="domain" description="TonB C-terminal" evidence="12">
    <location>
        <begin position="182"/>
        <end position="273"/>
    </location>
</feature>
<keyword evidence="8 11" id="KW-1133">Transmembrane helix</keyword>
<comment type="subcellular location">
    <subcellularLocation>
        <location evidence="1">Cell inner membrane</location>
        <topology evidence="1">Single-pass membrane protein</topology>
        <orientation evidence="1">Periplasmic side</orientation>
    </subcellularLocation>
</comment>
<dbReference type="PROSITE" id="PS52015">
    <property type="entry name" value="TONB_CTD"/>
    <property type="match status" value="1"/>
</dbReference>
<dbReference type="InterPro" id="IPR037682">
    <property type="entry name" value="TonB_C"/>
</dbReference>
<feature type="compositionally biased region" description="Acidic residues" evidence="10">
    <location>
        <begin position="74"/>
        <end position="87"/>
    </location>
</feature>
<name>E4RVW5_LEAB4</name>
<dbReference type="Gene3D" id="3.30.1150.10">
    <property type="match status" value="1"/>
</dbReference>
<feature type="compositionally biased region" description="Basic and acidic residues" evidence="10">
    <location>
        <begin position="110"/>
        <end position="121"/>
    </location>
</feature>
<gene>
    <name evidence="13" type="ordered locus">Lbys_3214</name>
</gene>
<accession>E4RVW5</accession>
<proteinExistence type="inferred from homology"/>
<sequence>MSQKVTLDDIVFENRNKEYGAYYLRKNYSKYLTKATLIGSAIFVAVLGGALAFNKITAANAEKEIMVDLSATDLQEEQPEEEIEIPEDVPPPPLEEPPPEVAQEKFLPPEPKKDEEVKIEEPPPPAEKLETAVISNKTVEGAEAKDVFIPPPPPKEVAVVKVEEPKEEQVFVMVEQQPEYPGGEKAMYAFLGKNINYPAAATRANISGRVTVQFVVEKDGSIGTVKVLKGIGFGCDEEAVRVIKSMPKWSPGKQNGRAVRVYYTIPVVFQLSE</sequence>
<feature type="compositionally biased region" description="Pro residues" evidence="10">
    <location>
        <begin position="88"/>
        <end position="100"/>
    </location>
</feature>
<evidence type="ECO:0000256" key="10">
    <source>
        <dbReference type="SAM" id="MobiDB-lite"/>
    </source>
</evidence>
<dbReference type="GO" id="GO:0031992">
    <property type="term" value="F:energy transducer activity"/>
    <property type="evidence" value="ECO:0007669"/>
    <property type="project" value="InterPro"/>
</dbReference>
<organism evidence="13 14">
    <name type="scientific">Leadbetterella byssophila (strain DSM 17132 / JCM 16389 / KACC 11308 / NBRC 106382 / 4M15)</name>
    <dbReference type="NCBI Taxonomy" id="649349"/>
    <lineage>
        <taxon>Bacteria</taxon>
        <taxon>Pseudomonadati</taxon>
        <taxon>Bacteroidota</taxon>
        <taxon>Cytophagia</taxon>
        <taxon>Cytophagales</taxon>
        <taxon>Leadbetterellaceae</taxon>
        <taxon>Leadbetterella</taxon>
    </lineage>
</organism>
<dbReference type="GO" id="GO:0098797">
    <property type="term" value="C:plasma membrane protein complex"/>
    <property type="evidence" value="ECO:0007669"/>
    <property type="project" value="TreeGrafter"/>
</dbReference>
<dbReference type="InterPro" id="IPR051045">
    <property type="entry name" value="TonB-dependent_transducer"/>
</dbReference>
<dbReference type="PANTHER" id="PTHR33446">
    <property type="entry name" value="PROTEIN TONB-RELATED"/>
    <property type="match status" value="1"/>
</dbReference>
<dbReference type="KEGG" id="lby:Lbys_3214"/>
<dbReference type="InterPro" id="IPR003538">
    <property type="entry name" value="TonB"/>
</dbReference>
<dbReference type="Pfam" id="PF03544">
    <property type="entry name" value="TonB_C"/>
    <property type="match status" value="1"/>
</dbReference>
<dbReference type="EMBL" id="CP002305">
    <property type="protein sequence ID" value="ADQ18875.1"/>
    <property type="molecule type" value="Genomic_DNA"/>
</dbReference>
<dbReference type="AlphaFoldDB" id="E4RVW5"/>
<dbReference type="InterPro" id="IPR006260">
    <property type="entry name" value="TonB/TolA_C"/>
</dbReference>
<evidence type="ECO:0000256" key="2">
    <source>
        <dbReference type="ARBA" id="ARBA00006555"/>
    </source>
</evidence>
<keyword evidence="4" id="KW-1003">Cell membrane</keyword>
<keyword evidence="7" id="KW-0653">Protein transport</keyword>
<evidence type="ECO:0000256" key="9">
    <source>
        <dbReference type="ARBA" id="ARBA00023136"/>
    </source>
</evidence>
<dbReference type="HOGENOM" id="CLU_065795_0_0_10"/>
<feature type="region of interest" description="Disordered" evidence="10">
    <location>
        <begin position="74"/>
        <end position="125"/>
    </location>
</feature>
<evidence type="ECO:0000256" key="6">
    <source>
        <dbReference type="ARBA" id="ARBA00022692"/>
    </source>
</evidence>
<dbReference type="Proteomes" id="UP000007435">
    <property type="component" value="Chromosome"/>
</dbReference>
<dbReference type="PRINTS" id="PR01374">
    <property type="entry name" value="TONBPROTEIN"/>
</dbReference>
<dbReference type="FunFam" id="3.30.1150.10:FF:000002">
    <property type="entry name" value="Energy transducer TonB"/>
    <property type="match status" value="1"/>
</dbReference>
<dbReference type="eggNOG" id="COG0810">
    <property type="taxonomic scope" value="Bacteria"/>
</dbReference>
<dbReference type="STRING" id="649349.Lbys_3214"/>
<evidence type="ECO:0000256" key="11">
    <source>
        <dbReference type="SAM" id="Phobius"/>
    </source>
</evidence>
<keyword evidence="6 11" id="KW-0812">Transmembrane</keyword>